<evidence type="ECO:0008006" key="3">
    <source>
        <dbReference type="Google" id="ProtNLM"/>
    </source>
</evidence>
<proteinExistence type="predicted"/>
<sequence length="344" mass="38190">MRNITFTAYPNCFTNEGTVMTEPWGEWVKMLTTHAVRGKPTDTNSKKKLDDAKNGPCIVLGEIPEGMERRAKNVKTMHALGVDIDKAPDEKVAAVVEKLHGMGFEFVLYTTHKHGSEIAKGLARYRIIMPLAEPVAGDSKTWSVVWSRLNMLVGGINDPSTKDASRLNYLPSTFDPAQAQAFHFKGKWISVDDLPNHVKDVSAVAEAATNDSTARTVASKIRAKLKRMANDHHLKKKATALCKGEPFAEAGERHDVIREFTWWIAERDKNVPVEALFVLFGPSIQAMQAEDPSTPGLDDVERTYTGAVARLEADKTEQQRSFQLEHSGGKGEYDDDDLQRIANT</sequence>
<dbReference type="AlphaFoldDB" id="A0A0F9B2W4"/>
<evidence type="ECO:0000256" key="1">
    <source>
        <dbReference type="SAM" id="MobiDB-lite"/>
    </source>
</evidence>
<gene>
    <name evidence="2" type="ORF">LCGC14_2499880</name>
</gene>
<reference evidence="2" key="1">
    <citation type="journal article" date="2015" name="Nature">
        <title>Complex archaea that bridge the gap between prokaryotes and eukaryotes.</title>
        <authorList>
            <person name="Spang A."/>
            <person name="Saw J.H."/>
            <person name="Jorgensen S.L."/>
            <person name="Zaremba-Niedzwiedzka K."/>
            <person name="Martijn J."/>
            <person name="Lind A.E."/>
            <person name="van Eijk R."/>
            <person name="Schleper C."/>
            <person name="Guy L."/>
            <person name="Ettema T.J."/>
        </authorList>
    </citation>
    <scope>NUCLEOTIDE SEQUENCE</scope>
</reference>
<protein>
    <recommendedName>
        <fullName evidence="3">Primase C-terminal 1 domain-containing protein</fullName>
    </recommendedName>
</protein>
<accession>A0A0F9B2W4</accession>
<evidence type="ECO:0000313" key="2">
    <source>
        <dbReference type="EMBL" id="KKL16010.1"/>
    </source>
</evidence>
<dbReference type="EMBL" id="LAZR01039832">
    <property type="protein sequence ID" value="KKL16010.1"/>
    <property type="molecule type" value="Genomic_DNA"/>
</dbReference>
<comment type="caution">
    <text evidence="2">The sequence shown here is derived from an EMBL/GenBank/DDBJ whole genome shotgun (WGS) entry which is preliminary data.</text>
</comment>
<organism evidence="2">
    <name type="scientific">marine sediment metagenome</name>
    <dbReference type="NCBI Taxonomy" id="412755"/>
    <lineage>
        <taxon>unclassified sequences</taxon>
        <taxon>metagenomes</taxon>
        <taxon>ecological metagenomes</taxon>
    </lineage>
</organism>
<name>A0A0F9B2W4_9ZZZZ</name>
<feature type="non-terminal residue" evidence="2">
    <location>
        <position position="344"/>
    </location>
</feature>
<feature type="region of interest" description="Disordered" evidence="1">
    <location>
        <begin position="310"/>
        <end position="344"/>
    </location>
</feature>